<sequence>MNSTIKHQLEHRTIRFFEQKPVPEEMIELFIQVIQRTATSNGLQFSSFIRITDHNLKQKIAEIAKQSYIADVPELFIFLADGYRNTQILKESGDNRKFNSMDVLLQGITDASLSAQNLTNAVESVGMGAVFLGAILNDAQALVDLLALPKLTMPVLGVAFGYINDDPQLKPRMPMKYRFYENTYRTFDDYHQELADYDQVMKTYYDTRNRNQCLAAFTDQVVLKATPVAGRENIASVMKKQGFLLD</sequence>
<dbReference type="Proteomes" id="UP001596996">
    <property type="component" value="Unassembled WGS sequence"/>
</dbReference>
<gene>
    <name evidence="7" type="ORF">ACFQ02_00945</name>
</gene>
<name>A0ABW3I7B4_9PAST</name>
<organism evidence="7 8">
    <name type="scientific">Seminibacterium arietis</name>
    <dbReference type="NCBI Taxonomy" id="1173502"/>
    <lineage>
        <taxon>Bacteria</taxon>
        <taxon>Pseudomonadati</taxon>
        <taxon>Pseudomonadota</taxon>
        <taxon>Gammaproteobacteria</taxon>
        <taxon>Pasteurellales</taxon>
        <taxon>Pasteurellaceae</taxon>
        <taxon>Seminibacterium</taxon>
    </lineage>
</organism>
<keyword evidence="8" id="KW-1185">Reference proteome</keyword>
<proteinExistence type="inferred from homology"/>
<keyword evidence="2 5" id="KW-0285">Flavoprotein</keyword>
<comment type="caution">
    <text evidence="7">The sequence shown here is derived from an EMBL/GenBank/DDBJ whole genome shotgun (WGS) entry which is preliminary data.</text>
</comment>
<dbReference type="InterPro" id="IPR029479">
    <property type="entry name" value="Nitroreductase"/>
</dbReference>
<evidence type="ECO:0000256" key="4">
    <source>
        <dbReference type="ARBA" id="ARBA00023002"/>
    </source>
</evidence>
<evidence type="ECO:0000313" key="8">
    <source>
        <dbReference type="Proteomes" id="UP001596996"/>
    </source>
</evidence>
<dbReference type="PIRSF" id="PIRSF005426">
    <property type="entry name" value="Frp"/>
    <property type="match status" value="1"/>
</dbReference>
<evidence type="ECO:0000259" key="6">
    <source>
        <dbReference type="Pfam" id="PF00881"/>
    </source>
</evidence>
<dbReference type="EMBL" id="JBHTJN010000001">
    <property type="protein sequence ID" value="MFD0965435.1"/>
    <property type="molecule type" value="Genomic_DNA"/>
</dbReference>
<dbReference type="PANTHER" id="PTHR43425:SF2">
    <property type="entry name" value="OXYGEN-INSENSITIVE NADPH NITROREDUCTASE"/>
    <property type="match status" value="1"/>
</dbReference>
<dbReference type="Gene3D" id="3.40.109.10">
    <property type="entry name" value="NADH Oxidase"/>
    <property type="match status" value="1"/>
</dbReference>
<dbReference type="InterPro" id="IPR016446">
    <property type="entry name" value="Flavin_OxRdtase_Frp"/>
</dbReference>
<keyword evidence="4 5" id="KW-0560">Oxidoreductase</keyword>
<evidence type="ECO:0000313" key="7">
    <source>
        <dbReference type="EMBL" id="MFD0965435.1"/>
    </source>
</evidence>
<keyword evidence="5" id="KW-0521">NADP</keyword>
<dbReference type="PANTHER" id="PTHR43425">
    <property type="entry name" value="OXYGEN-INSENSITIVE NADPH NITROREDUCTASE"/>
    <property type="match status" value="1"/>
</dbReference>
<feature type="domain" description="Nitroreductase" evidence="6">
    <location>
        <begin position="10"/>
        <end position="162"/>
    </location>
</feature>
<accession>A0ABW3I7B4</accession>
<protein>
    <submittedName>
        <fullName evidence="7">Nitroreductase family protein</fullName>
    </submittedName>
</protein>
<dbReference type="RefSeq" id="WP_380818123.1">
    <property type="nucleotide sequence ID" value="NZ_JBHTJN010000001.1"/>
</dbReference>
<dbReference type="Pfam" id="PF00881">
    <property type="entry name" value="Nitroreductase"/>
    <property type="match status" value="1"/>
</dbReference>
<evidence type="ECO:0000256" key="3">
    <source>
        <dbReference type="ARBA" id="ARBA00022643"/>
    </source>
</evidence>
<dbReference type="SUPFAM" id="SSF55469">
    <property type="entry name" value="FMN-dependent nitroreductase-like"/>
    <property type="match status" value="1"/>
</dbReference>
<evidence type="ECO:0000256" key="2">
    <source>
        <dbReference type="ARBA" id="ARBA00022630"/>
    </source>
</evidence>
<dbReference type="InterPro" id="IPR000415">
    <property type="entry name" value="Nitroreductase-like"/>
</dbReference>
<evidence type="ECO:0000256" key="5">
    <source>
        <dbReference type="PIRNR" id="PIRNR005426"/>
    </source>
</evidence>
<comment type="similarity">
    <text evidence="1 5">Belongs to the flavin oxidoreductase frp family.</text>
</comment>
<keyword evidence="3 5" id="KW-0288">FMN</keyword>
<evidence type="ECO:0000256" key="1">
    <source>
        <dbReference type="ARBA" id="ARBA00008366"/>
    </source>
</evidence>
<reference evidence="8" key="1">
    <citation type="journal article" date="2019" name="Int. J. Syst. Evol. Microbiol.">
        <title>The Global Catalogue of Microorganisms (GCM) 10K type strain sequencing project: providing services to taxonomists for standard genome sequencing and annotation.</title>
        <authorList>
            <consortium name="The Broad Institute Genomics Platform"/>
            <consortium name="The Broad Institute Genome Sequencing Center for Infectious Disease"/>
            <person name="Wu L."/>
            <person name="Ma J."/>
        </authorList>
    </citation>
    <scope>NUCLEOTIDE SEQUENCE [LARGE SCALE GENOMIC DNA]</scope>
    <source>
        <strain evidence="8">CCUG 61707</strain>
    </source>
</reference>